<dbReference type="PATRIC" id="fig|1403943.3.peg.4542"/>
<proteinExistence type="predicted"/>
<comment type="caution">
    <text evidence="1">The sequence shown here is derived from an EMBL/GenBank/DDBJ whole genome shotgun (WGS) entry which is preliminary data.</text>
</comment>
<name>W1WH97_ECOLX</name>
<reference evidence="1 2" key="1">
    <citation type="submission" date="2013-12" db="EMBL/GenBank/DDBJ databases">
        <title>A Varibaculum cambriense genome reconstructed from a premature infant gut community with otherwise low bacterial novelty that shifts toward anaerobic metabolism during the third week of life.</title>
        <authorList>
            <person name="Brown C.T."/>
            <person name="Sharon I."/>
            <person name="Thomas B.C."/>
            <person name="Castelle C.J."/>
            <person name="Morowitz M.J."/>
            <person name="Banfield J.F."/>
        </authorList>
    </citation>
    <scope>NUCLEOTIDE SEQUENCE [LARGE SCALE GENOMIC DNA]</scope>
    <source>
        <strain evidence="2">DORA_A_5_14_21</strain>
    </source>
</reference>
<evidence type="ECO:0000313" key="2">
    <source>
        <dbReference type="Proteomes" id="UP000018853"/>
    </source>
</evidence>
<sequence length="83" mass="9336">GHENGADHTAPADKTNIFHKRFFLQRCVLYKCAGLLLAHLSPYKKQPKSQVKLINDSEAISNATYPALLARRKSAAIIREFEL</sequence>
<dbReference type="AlphaFoldDB" id="W1WH97"/>
<organism evidence="1 2">
    <name type="scientific">Escherichia coli DORA_A_5_14_21</name>
    <dbReference type="NCBI Taxonomy" id="1403943"/>
    <lineage>
        <taxon>Bacteria</taxon>
        <taxon>Pseudomonadati</taxon>
        <taxon>Pseudomonadota</taxon>
        <taxon>Gammaproteobacteria</taxon>
        <taxon>Enterobacterales</taxon>
        <taxon>Enterobacteriaceae</taxon>
        <taxon>Escherichia</taxon>
    </lineage>
</organism>
<protein>
    <submittedName>
        <fullName evidence="1">Uncharacterized protein</fullName>
    </submittedName>
</protein>
<dbReference type="EMBL" id="AZLZ01002148">
    <property type="protein sequence ID" value="ETJ17543.1"/>
    <property type="molecule type" value="Genomic_DNA"/>
</dbReference>
<dbReference type="Proteomes" id="UP000018853">
    <property type="component" value="Unassembled WGS sequence"/>
</dbReference>
<accession>W1WH97</accession>
<feature type="non-terminal residue" evidence="1">
    <location>
        <position position="1"/>
    </location>
</feature>
<gene>
    <name evidence="1" type="ORF">Q609_ECAC02148G0002</name>
</gene>
<evidence type="ECO:0000313" key="1">
    <source>
        <dbReference type="EMBL" id="ETJ17543.1"/>
    </source>
</evidence>